<dbReference type="InterPro" id="IPR036390">
    <property type="entry name" value="WH_DNA-bd_sf"/>
</dbReference>
<dbReference type="InterPro" id="IPR006037">
    <property type="entry name" value="RCK_C"/>
</dbReference>
<dbReference type="EMBL" id="JACONZ010000003">
    <property type="protein sequence ID" value="MBC5581696.1"/>
    <property type="molecule type" value="Genomic_DNA"/>
</dbReference>
<dbReference type="SUPFAM" id="SSF116726">
    <property type="entry name" value="TrkA C-terminal domain-like"/>
    <property type="match status" value="1"/>
</dbReference>
<dbReference type="PROSITE" id="PS51202">
    <property type="entry name" value="RCK_C"/>
    <property type="match status" value="1"/>
</dbReference>
<keyword evidence="7" id="KW-1185">Reference proteome</keyword>
<keyword evidence="2" id="KW-0238">DNA-binding</keyword>
<dbReference type="RefSeq" id="WP_186888063.1">
    <property type="nucleotide sequence ID" value="NZ_JACONZ010000003.1"/>
</dbReference>
<sequence length="210" mass="23342">MAQGIRLDKPVYQLIALDMAENIISGRYKVGEKVHGRSTLASRYNVSPETVRRAMFLLKDMEILEMKQGSGIFIKDVEKAQAFVQKFKNACAADELRANLSDLLSQRDALEQKISSSMMNLIDSYERFESANPLTPFELPIREGDALTGKNLADVNFWHNTGATIIAIRRGGGLMLSPGPYAEFLPGDVFLLVCDAESFARAKNYVETGE</sequence>
<dbReference type="InterPro" id="IPR036388">
    <property type="entry name" value="WH-like_DNA-bd_sf"/>
</dbReference>
<dbReference type="Proteomes" id="UP000659630">
    <property type="component" value="Unassembled WGS sequence"/>
</dbReference>
<dbReference type="InterPro" id="IPR000524">
    <property type="entry name" value="Tscrpt_reg_HTH_GntR"/>
</dbReference>
<evidence type="ECO:0000259" key="4">
    <source>
        <dbReference type="PROSITE" id="PS50949"/>
    </source>
</evidence>
<evidence type="ECO:0000259" key="5">
    <source>
        <dbReference type="PROSITE" id="PS51202"/>
    </source>
</evidence>
<dbReference type="Gene3D" id="1.10.10.10">
    <property type="entry name" value="Winged helix-like DNA-binding domain superfamily/Winged helix DNA-binding domain"/>
    <property type="match status" value="1"/>
</dbReference>
<dbReference type="GO" id="GO:0045892">
    <property type="term" value="P:negative regulation of DNA-templated transcription"/>
    <property type="evidence" value="ECO:0007669"/>
    <property type="project" value="TreeGrafter"/>
</dbReference>
<dbReference type="SMART" id="SM00345">
    <property type="entry name" value="HTH_GNTR"/>
    <property type="match status" value="1"/>
</dbReference>
<accession>A0A923IA85</accession>
<feature type="domain" description="RCK C-terminal" evidence="5">
    <location>
        <begin position="123"/>
        <end position="208"/>
    </location>
</feature>
<gene>
    <name evidence="6" type="ORF">H8S23_09270</name>
</gene>
<name>A0A923IA85_9FIRM</name>
<dbReference type="SUPFAM" id="SSF46785">
    <property type="entry name" value="Winged helix' DNA-binding domain"/>
    <property type="match status" value="1"/>
</dbReference>
<feature type="domain" description="HTH gntR-type" evidence="4">
    <location>
        <begin position="9"/>
        <end position="77"/>
    </location>
</feature>
<dbReference type="GO" id="GO:0003677">
    <property type="term" value="F:DNA binding"/>
    <property type="evidence" value="ECO:0007669"/>
    <property type="project" value="UniProtKB-KW"/>
</dbReference>
<dbReference type="PANTHER" id="PTHR44846:SF1">
    <property type="entry name" value="MANNOSYL-D-GLYCERATE TRANSPORT_METABOLISM SYSTEM REPRESSOR MNGR-RELATED"/>
    <property type="match status" value="1"/>
</dbReference>
<dbReference type="GO" id="GO:0003700">
    <property type="term" value="F:DNA-binding transcription factor activity"/>
    <property type="evidence" value="ECO:0007669"/>
    <property type="project" value="InterPro"/>
</dbReference>
<evidence type="ECO:0000256" key="2">
    <source>
        <dbReference type="ARBA" id="ARBA00023125"/>
    </source>
</evidence>
<evidence type="ECO:0000256" key="3">
    <source>
        <dbReference type="ARBA" id="ARBA00023163"/>
    </source>
</evidence>
<dbReference type="Pfam" id="PF02080">
    <property type="entry name" value="TrkA_C"/>
    <property type="match status" value="1"/>
</dbReference>
<protein>
    <submittedName>
        <fullName evidence="6">GntR family transcriptional regulator</fullName>
    </submittedName>
</protein>
<evidence type="ECO:0000256" key="1">
    <source>
        <dbReference type="ARBA" id="ARBA00023015"/>
    </source>
</evidence>
<evidence type="ECO:0000313" key="6">
    <source>
        <dbReference type="EMBL" id="MBC5581696.1"/>
    </source>
</evidence>
<dbReference type="InterPro" id="IPR050679">
    <property type="entry name" value="Bact_HTH_transcr_reg"/>
</dbReference>
<keyword evidence="3" id="KW-0804">Transcription</keyword>
<dbReference type="Pfam" id="PF00392">
    <property type="entry name" value="GntR"/>
    <property type="match status" value="1"/>
</dbReference>
<proteinExistence type="predicted"/>
<dbReference type="GO" id="GO:0006813">
    <property type="term" value="P:potassium ion transport"/>
    <property type="evidence" value="ECO:0007669"/>
    <property type="project" value="InterPro"/>
</dbReference>
<dbReference type="PANTHER" id="PTHR44846">
    <property type="entry name" value="MANNOSYL-D-GLYCERATE TRANSPORT/METABOLISM SYSTEM REPRESSOR MNGR-RELATED"/>
    <property type="match status" value="1"/>
</dbReference>
<dbReference type="GO" id="GO:0008324">
    <property type="term" value="F:monoatomic cation transmembrane transporter activity"/>
    <property type="evidence" value="ECO:0007669"/>
    <property type="project" value="InterPro"/>
</dbReference>
<dbReference type="CDD" id="cd07377">
    <property type="entry name" value="WHTH_GntR"/>
    <property type="match status" value="1"/>
</dbReference>
<dbReference type="AlphaFoldDB" id="A0A923IA85"/>
<dbReference type="PROSITE" id="PS50949">
    <property type="entry name" value="HTH_GNTR"/>
    <property type="match status" value="1"/>
</dbReference>
<comment type="caution">
    <text evidence="6">The sequence shown here is derived from an EMBL/GenBank/DDBJ whole genome shotgun (WGS) entry which is preliminary data.</text>
</comment>
<keyword evidence="1" id="KW-0805">Transcription regulation</keyword>
<evidence type="ECO:0000313" key="7">
    <source>
        <dbReference type="Proteomes" id="UP000659630"/>
    </source>
</evidence>
<dbReference type="Gene3D" id="3.30.70.1450">
    <property type="entry name" value="Regulator of K+ conductance, C-terminal domain"/>
    <property type="match status" value="1"/>
</dbReference>
<reference evidence="6" key="1">
    <citation type="submission" date="2020-08" db="EMBL/GenBank/DDBJ databases">
        <title>Genome public.</title>
        <authorList>
            <person name="Liu C."/>
            <person name="Sun Q."/>
        </authorList>
    </citation>
    <scope>NUCLEOTIDE SEQUENCE</scope>
    <source>
        <strain evidence="6">BX8</strain>
    </source>
</reference>
<organism evidence="6 7">
    <name type="scientific">Anaerofilum hominis</name>
    <dbReference type="NCBI Taxonomy" id="2763016"/>
    <lineage>
        <taxon>Bacteria</taxon>
        <taxon>Bacillati</taxon>
        <taxon>Bacillota</taxon>
        <taxon>Clostridia</taxon>
        <taxon>Eubacteriales</taxon>
        <taxon>Oscillospiraceae</taxon>
        <taxon>Anaerofilum</taxon>
    </lineage>
</organism>
<dbReference type="InterPro" id="IPR036721">
    <property type="entry name" value="RCK_C_sf"/>
</dbReference>